<evidence type="ECO:0000313" key="1">
    <source>
        <dbReference type="EMBL" id="MPC99431.1"/>
    </source>
</evidence>
<protein>
    <submittedName>
        <fullName evidence="1">Uncharacterized protein</fullName>
    </submittedName>
</protein>
<organism evidence="1 2">
    <name type="scientific">Portunus trituberculatus</name>
    <name type="common">Swimming crab</name>
    <name type="synonym">Neptunus trituberculatus</name>
    <dbReference type="NCBI Taxonomy" id="210409"/>
    <lineage>
        <taxon>Eukaryota</taxon>
        <taxon>Metazoa</taxon>
        <taxon>Ecdysozoa</taxon>
        <taxon>Arthropoda</taxon>
        <taxon>Crustacea</taxon>
        <taxon>Multicrustacea</taxon>
        <taxon>Malacostraca</taxon>
        <taxon>Eumalacostraca</taxon>
        <taxon>Eucarida</taxon>
        <taxon>Decapoda</taxon>
        <taxon>Pleocyemata</taxon>
        <taxon>Brachyura</taxon>
        <taxon>Eubrachyura</taxon>
        <taxon>Portunoidea</taxon>
        <taxon>Portunidae</taxon>
        <taxon>Portuninae</taxon>
        <taxon>Portunus</taxon>
    </lineage>
</organism>
<accession>A0A5B7JN90</accession>
<dbReference type="AlphaFoldDB" id="A0A5B7JN90"/>
<dbReference type="Proteomes" id="UP000324222">
    <property type="component" value="Unassembled WGS sequence"/>
</dbReference>
<reference evidence="1 2" key="1">
    <citation type="submission" date="2019-05" db="EMBL/GenBank/DDBJ databases">
        <title>Another draft genome of Portunus trituberculatus and its Hox gene families provides insights of decapod evolution.</title>
        <authorList>
            <person name="Jeong J.-H."/>
            <person name="Song I."/>
            <person name="Kim S."/>
            <person name="Choi T."/>
            <person name="Kim D."/>
            <person name="Ryu S."/>
            <person name="Kim W."/>
        </authorList>
    </citation>
    <scope>NUCLEOTIDE SEQUENCE [LARGE SCALE GENOMIC DNA]</scope>
    <source>
        <tissue evidence="1">Muscle</tissue>
    </source>
</reference>
<proteinExistence type="predicted"/>
<name>A0A5B7JN90_PORTR</name>
<keyword evidence="2" id="KW-1185">Reference proteome</keyword>
<sequence>MQIFECGSARTALRGGANTLMFATSTRIYSADEKQCTGGHIKPWPHFPHTCERPVPEHIFYLEICVRLDNSADTRKGLYRSED</sequence>
<dbReference type="EMBL" id="VSRR010118319">
    <property type="protein sequence ID" value="MPC99431.1"/>
    <property type="molecule type" value="Genomic_DNA"/>
</dbReference>
<comment type="caution">
    <text evidence="1">The sequence shown here is derived from an EMBL/GenBank/DDBJ whole genome shotgun (WGS) entry which is preliminary data.</text>
</comment>
<gene>
    <name evidence="1" type="ORF">E2C01_094844</name>
</gene>
<evidence type="ECO:0000313" key="2">
    <source>
        <dbReference type="Proteomes" id="UP000324222"/>
    </source>
</evidence>